<sequence length="412" mass="41293">MAGPTSPSSDGPSFAPPSLPPGWIAQWDGASKKYYYVQLATGVSQWEIPTQAAKTGTTPGQAVEHPYGTPPPPQLITHPDGSQTVKHPDGTLEPIMADGTRGGDGPAGDRGIGTMAMNAILGGKKQSSGGGGLGGLASQFLSGSGGGGHSGGSSGGNGLAGQLAGKLASNLFSPSEKPEPPQNYHGGQNNNKPSHQSGLAGAVFGGVAHMFGGKESHGNQNYGYSNSGAGTYSGGDAPTYKPPGSANSSSAPPPSSHTSSSPTQHQQQQSSQGLHSQSHQSYPPPPPPQGHSPHQQSGYQGQPPSYQGGHQGAHQGAHQGQQQHQSSYGGGYSGNSGTPSGQHGPPGGYPGAQHGAQHGGQGGYPGGQSNYGASQQHQSYGQPQQGGGYNPSQYGGGNHSYQSGQQYGGGPY</sequence>
<feature type="compositionally biased region" description="Low complexity" evidence="1">
    <location>
        <begin position="242"/>
        <end position="281"/>
    </location>
</feature>
<dbReference type="SMART" id="SM00456">
    <property type="entry name" value="WW"/>
    <property type="match status" value="1"/>
</dbReference>
<dbReference type="CDD" id="cd00201">
    <property type="entry name" value="WW"/>
    <property type="match status" value="1"/>
</dbReference>
<feature type="compositionally biased region" description="Gly residues" evidence="1">
    <location>
        <begin position="143"/>
        <end position="159"/>
    </location>
</feature>
<dbReference type="SUPFAM" id="SSF51045">
    <property type="entry name" value="WW domain"/>
    <property type="match status" value="1"/>
</dbReference>
<feature type="region of interest" description="Disordered" evidence="1">
    <location>
        <begin position="220"/>
        <end position="412"/>
    </location>
</feature>
<evidence type="ECO:0000313" key="4">
    <source>
        <dbReference type="Proteomes" id="UP001251528"/>
    </source>
</evidence>
<dbReference type="Pfam" id="PF00397">
    <property type="entry name" value="WW"/>
    <property type="match status" value="1"/>
</dbReference>
<feature type="region of interest" description="Disordered" evidence="1">
    <location>
        <begin position="170"/>
        <end position="200"/>
    </location>
</feature>
<evidence type="ECO:0000259" key="2">
    <source>
        <dbReference type="PROSITE" id="PS50020"/>
    </source>
</evidence>
<organism evidence="3 4">
    <name type="scientific">Conoideocrella luteorostrata</name>
    <dbReference type="NCBI Taxonomy" id="1105319"/>
    <lineage>
        <taxon>Eukaryota</taxon>
        <taxon>Fungi</taxon>
        <taxon>Dikarya</taxon>
        <taxon>Ascomycota</taxon>
        <taxon>Pezizomycotina</taxon>
        <taxon>Sordariomycetes</taxon>
        <taxon>Hypocreomycetidae</taxon>
        <taxon>Hypocreales</taxon>
        <taxon>Clavicipitaceae</taxon>
        <taxon>Conoideocrella</taxon>
    </lineage>
</organism>
<dbReference type="InterPro" id="IPR036020">
    <property type="entry name" value="WW_dom_sf"/>
</dbReference>
<dbReference type="PROSITE" id="PS01159">
    <property type="entry name" value="WW_DOMAIN_1"/>
    <property type="match status" value="1"/>
</dbReference>
<reference evidence="3" key="1">
    <citation type="submission" date="2023-06" db="EMBL/GenBank/DDBJ databases">
        <title>Conoideocrella luteorostrata (Hypocreales: Clavicipitaceae), a potential biocontrol fungus for elongate hemlock scale in United States Christmas tree production areas.</title>
        <authorList>
            <person name="Barrett H."/>
            <person name="Lovett B."/>
            <person name="Macias A.M."/>
            <person name="Stajich J.E."/>
            <person name="Kasson M.T."/>
        </authorList>
    </citation>
    <scope>NUCLEOTIDE SEQUENCE</scope>
    <source>
        <strain evidence="3">ARSEF 14590</strain>
    </source>
</reference>
<feature type="compositionally biased region" description="Polar residues" evidence="1">
    <location>
        <begin position="185"/>
        <end position="197"/>
    </location>
</feature>
<feature type="region of interest" description="Disordered" evidence="1">
    <location>
        <begin position="143"/>
        <end position="162"/>
    </location>
</feature>
<feature type="region of interest" description="Disordered" evidence="1">
    <location>
        <begin position="1"/>
        <end position="22"/>
    </location>
</feature>
<feature type="compositionally biased region" description="Polar residues" evidence="1">
    <location>
        <begin position="220"/>
        <end position="230"/>
    </location>
</feature>
<dbReference type="EMBL" id="JASWJB010000394">
    <property type="protein sequence ID" value="KAK2590801.1"/>
    <property type="molecule type" value="Genomic_DNA"/>
</dbReference>
<dbReference type="PROSITE" id="PS50020">
    <property type="entry name" value="WW_DOMAIN_2"/>
    <property type="match status" value="1"/>
</dbReference>
<feature type="compositionally biased region" description="Gly residues" evidence="1">
    <location>
        <begin position="384"/>
        <end position="398"/>
    </location>
</feature>
<dbReference type="Proteomes" id="UP001251528">
    <property type="component" value="Unassembled WGS sequence"/>
</dbReference>
<comment type="caution">
    <text evidence="3">The sequence shown here is derived from an EMBL/GenBank/DDBJ whole genome shotgun (WGS) entry which is preliminary data.</text>
</comment>
<accession>A0AAJ0FNB3</accession>
<dbReference type="InterPro" id="IPR001202">
    <property type="entry name" value="WW_dom"/>
</dbReference>
<evidence type="ECO:0000313" key="3">
    <source>
        <dbReference type="EMBL" id="KAK2590801.1"/>
    </source>
</evidence>
<dbReference type="Gene3D" id="2.20.70.10">
    <property type="match status" value="1"/>
</dbReference>
<keyword evidence="4" id="KW-1185">Reference proteome</keyword>
<feature type="compositionally biased region" description="Low complexity" evidence="1">
    <location>
        <begin position="367"/>
        <end position="383"/>
    </location>
</feature>
<evidence type="ECO:0000256" key="1">
    <source>
        <dbReference type="SAM" id="MobiDB-lite"/>
    </source>
</evidence>
<feature type="domain" description="WW" evidence="2">
    <location>
        <begin position="17"/>
        <end position="51"/>
    </location>
</feature>
<feature type="compositionally biased region" description="Low complexity" evidence="1">
    <location>
        <begin position="291"/>
        <end position="327"/>
    </location>
</feature>
<protein>
    <recommendedName>
        <fullName evidence="2">WW domain-containing protein</fullName>
    </recommendedName>
</protein>
<dbReference type="AlphaFoldDB" id="A0AAJ0FNB3"/>
<gene>
    <name evidence="3" type="ORF">QQS21_011506</name>
</gene>
<feature type="compositionally biased region" description="Gly residues" evidence="1">
    <location>
        <begin position="357"/>
        <end position="366"/>
    </location>
</feature>
<name>A0AAJ0FNB3_9HYPO</name>
<feature type="compositionally biased region" description="Polar residues" evidence="1">
    <location>
        <begin position="1"/>
        <end position="11"/>
    </location>
</feature>
<proteinExistence type="predicted"/>